<reference evidence="8 9" key="1">
    <citation type="submission" date="2016-10" db="EMBL/GenBank/DDBJ databases">
        <authorList>
            <person name="Varghese N."/>
            <person name="Submissions S."/>
        </authorList>
    </citation>
    <scope>NUCLEOTIDE SEQUENCE [LARGE SCALE GENOMIC DNA]</scope>
    <source>
        <strain evidence="8 9">DSM 5563</strain>
    </source>
</reference>
<evidence type="ECO:0000313" key="9">
    <source>
        <dbReference type="Proteomes" id="UP000226420"/>
    </source>
</evidence>
<dbReference type="InterPro" id="IPR050382">
    <property type="entry name" value="MFS_Na/Anion_cotransporter"/>
</dbReference>
<feature type="transmembrane region" description="Helical" evidence="6">
    <location>
        <begin position="338"/>
        <end position="361"/>
    </location>
</feature>
<evidence type="ECO:0000256" key="1">
    <source>
        <dbReference type="ARBA" id="ARBA00004141"/>
    </source>
</evidence>
<feature type="transmembrane region" description="Helical" evidence="6">
    <location>
        <begin position="373"/>
        <end position="397"/>
    </location>
</feature>
<dbReference type="AlphaFoldDB" id="A0AAJ4WC58"/>
<dbReference type="Pfam" id="PF07690">
    <property type="entry name" value="MFS_1"/>
    <property type="match status" value="1"/>
</dbReference>
<feature type="transmembrane region" description="Helical" evidence="6">
    <location>
        <begin position="125"/>
        <end position="146"/>
    </location>
</feature>
<dbReference type="PANTHER" id="PTHR11662:SF399">
    <property type="entry name" value="FI19708P1-RELATED"/>
    <property type="match status" value="1"/>
</dbReference>
<dbReference type="PANTHER" id="PTHR11662">
    <property type="entry name" value="SOLUTE CARRIER FAMILY 17"/>
    <property type="match status" value="1"/>
</dbReference>
<keyword evidence="3 6" id="KW-1133">Transmembrane helix</keyword>
<feature type="transmembrane region" description="Helical" evidence="6">
    <location>
        <begin position="283"/>
        <end position="305"/>
    </location>
</feature>
<protein>
    <submittedName>
        <fullName evidence="8">Sugar phosphate permease</fullName>
    </submittedName>
</protein>
<feature type="transmembrane region" description="Helical" evidence="6">
    <location>
        <begin position="403"/>
        <end position="423"/>
    </location>
</feature>
<feature type="transmembrane region" description="Helical" evidence="6">
    <location>
        <begin position="68"/>
        <end position="88"/>
    </location>
</feature>
<comment type="caution">
    <text evidence="8">The sequence shown here is derived from an EMBL/GenBank/DDBJ whole genome shotgun (WGS) entry which is preliminary data.</text>
</comment>
<dbReference type="PROSITE" id="PS50850">
    <property type="entry name" value="MFS"/>
    <property type="match status" value="1"/>
</dbReference>
<keyword evidence="4 6" id="KW-0472">Membrane</keyword>
<evidence type="ECO:0000313" key="8">
    <source>
        <dbReference type="EMBL" id="SFD16005.1"/>
    </source>
</evidence>
<dbReference type="Proteomes" id="UP000226420">
    <property type="component" value="Unassembled WGS sequence"/>
</dbReference>
<dbReference type="EMBL" id="FOLW01000009">
    <property type="protein sequence ID" value="SFD16005.1"/>
    <property type="molecule type" value="Genomic_DNA"/>
</dbReference>
<dbReference type="CDD" id="cd17319">
    <property type="entry name" value="MFS_ExuT_GudP_like"/>
    <property type="match status" value="1"/>
</dbReference>
<evidence type="ECO:0000256" key="5">
    <source>
        <dbReference type="ARBA" id="ARBA00038514"/>
    </source>
</evidence>
<evidence type="ECO:0000256" key="3">
    <source>
        <dbReference type="ARBA" id="ARBA00022989"/>
    </source>
</evidence>
<sequence>MTTQQIETANSQAYIPAASVEDEMPVRWSIPLALFACVLLAFFDKISIAALFSDTQFQQALGLSFDPTLLGLLMTAFLLSYGVSSIFLSSIGDFIEPKKLLIWMMCIWSVLMFCMGFANSYNSMMVLRIMLGIAEGPLFSLAFAIVRHSFPQRLQARATMLWLLGTPIGAAIGFPATLFILHHFGWSWTFFAMSALTIPVIFFVIYGLRHVNVTPALKAAQLAKSTPANPVLTRKQERKELYRSWQFWLICIFNIAFLTYLWGINGWLPSYLIKGKGIDLQQAGYLSSLPFIAMLLGEGIGAYVSDRLDRRAMSCFISLLGASAGLSMVLYVQGTYPVIAAMAFSTFMWGIGAPNVFALLAKVTSSRVSATAGGIFNGLGNFAGALAPVVMGVLIAASGNMDVGLLFLVIVAVTGCVVLLPLVKRY</sequence>
<name>A0AAJ4WC58_9GAMM</name>
<feature type="transmembrane region" description="Helical" evidence="6">
    <location>
        <begin position="312"/>
        <end position="332"/>
    </location>
</feature>
<dbReference type="Gene3D" id="1.20.1250.20">
    <property type="entry name" value="MFS general substrate transporter like domains"/>
    <property type="match status" value="2"/>
</dbReference>
<organism evidence="8 9">
    <name type="scientific">Pragia fontium DSM 5563 = ATCC 49100</name>
    <dbReference type="NCBI Taxonomy" id="1122977"/>
    <lineage>
        <taxon>Bacteria</taxon>
        <taxon>Pseudomonadati</taxon>
        <taxon>Pseudomonadota</taxon>
        <taxon>Gammaproteobacteria</taxon>
        <taxon>Enterobacterales</taxon>
        <taxon>Budviciaceae</taxon>
        <taxon>Pragia</taxon>
    </lineage>
</organism>
<dbReference type="InterPro" id="IPR036259">
    <property type="entry name" value="MFS_trans_sf"/>
</dbReference>
<feature type="domain" description="Major facilitator superfamily (MFS) profile" evidence="7">
    <location>
        <begin position="30"/>
        <end position="426"/>
    </location>
</feature>
<proteinExistence type="inferred from homology"/>
<dbReference type="InterPro" id="IPR011701">
    <property type="entry name" value="MFS"/>
</dbReference>
<dbReference type="GO" id="GO:0022857">
    <property type="term" value="F:transmembrane transporter activity"/>
    <property type="evidence" value="ECO:0007669"/>
    <property type="project" value="InterPro"/>
</dbReference>
<dbReference type="SUPFAM" id="SSF103473">
    <property type="entry name" value="MFS general substrate transporter"/>
    <property type="match status" value="1"/>
</dbReference>
<dbReference type="GO" id="GO:0016020">
    <property type="term" value="C:membrane"/>
    <property type="evidence" value="ECO:0007669"/>
    <property type="project" value="UniProtKB-SubCell"/>
</dbReference>
<feature type="transmembrane region" description="Helical" evidence="6">
    <location>
        <begin position="245"/>
        <end position="263"/>
    </location>
</feature>
<comment type="similarity">
    <text evidence="5">Belongs to the major facilitator superfamily. Phthalate permease family.</text>
</comment>
<comment type="subcellular location">
    <subcellularLocation>
        <location evidence="1">Membrane</location>
        <topology evidence="1">Multi-pass membrane protein</topology>
    </subcellularLocation>
</comment>
<gene>
    <name evidence="8" type="ORF">SAMN02745723_10910</name>
</gene>
<feature type="transmembrane region" description="Helical" evidence="6">
    <location>
        <begin position="158"/>
        <end position="180"/>
    </location>
</feature>
<evidence type="ECO:0000256" key="2">
    <source>
        <dbReference type="ARBA" id="ARBA00022692"/>
    </source>
</evidence>
<feature type="transmembrane region" description="Helical" evidence="6">
    <location>
        <begin position="100"/>
        <end position="119"/>
    </location>
</feature>
<accession>A0AAJ4WC58</accession>
<evidence type="ECO:0000259" key="7">
    <source>
        <dbReference type="PROSITE" id="PS50850"/>
    </source>
</evidence>
<dbReference type="InterPro" id="IPR020846">
    <property type="entry name" value="MFS_dom"/>
</dbReference>
<keyword evidence="2 6" id="KW-0812">Transmembrane</keyword>
<feature type="transmembrane region" description="Helical" evidence="6">
    <location>
        <begin position="32"/>
        <end position="53"/>
    </location>
</feature>
<evidence type="ECO:0000256" key="4">
    <source>
        <dbReference type="ARBA" id="ARBA00023136"/>
    </source>
</evidence>
<evidence type="ECO:0000256" key="6">
    <source>
        <dbReference type="SAM" id="Phobius"/>
    </source>
</evidence>
<feature type="transmembrane region" description="Helical" evidence="6">
    <location>
        <begin position="186"/>
        <end position="208"/>
    </location>
</feature>